<feature type="domain" description="C2H2-type" evidence="8">
    <location>
        <begin position="633"/>
        <end position="656"/>
    </location>
</feature>
<dbReference type="PROSITE" id="PS50157">
    <property type="entry name" value="ZINC_FINGER_C2H2_2"/>
    <property type="match status" value="10"/>
</dbReference>
<evidence type="ECO:0000256" key="2">
    <source>
        <dbReference type="ARBA" id="ARBA00022723"/>
    </source>
</evidence>
<keyword evidence="4 7" id="KW-0863">Zinc-finger</keyword>
<organism evidence="9 10">
    <name type="scientific">Mya arenaria</name>
    <name type="common">Soft-shell clam</name>
    <dbReference type="NCBI Taxonomy" id="6604"/>
    <lineage>
        <taxon>Eukaryota</taxon>
        <taxon>Metazoa</taxon>
        <taxon>Spiralia</taxon>
        <taxon>Lophotrochozoa</taxon>
        <taxon>Mollusca</taxon>
        <taxon>Bivalvia</taxon>
        <taxon>Autobranchia</taxon>
        <taxon>Heteroconchia</taxon>
        <taxon>Euheterodonta</taxon>
        <taxon>Imparidentia</taxon>
        <taxon>Neoheterodontei</taxon>
        <taxon>Myida</taxon>
        <taxon>Myoidea</taxon>
        <taxon>Myidae</taxon>
        <taxon>Mya</taxon>
    </lineage>
</organism>
<evidence type="ECO:0000256" key="1">
    <source>
        <dbReference type="ARBA" id="ARBA00004123"/>
    </source>
</evidence>
<dbReference type="InterPro" id="IPR050826">
    <property type="entry name" value="Krueppel_C2H2_ZnFinger"/>
</dbReference>
<feature type="domain" description="C2H2-type" evidence="8">
    <location>
        <begin position="375"/>
        <end position="402"/>
    </location>
</feature>
<feature type="domain" description="C2H2-type" evidence="8">
    <location>
        <begin position="488"/>
        <end position="515"/>
    </location>
</feature>
<dbReference type="EMBL" id="CP111019">
    <property type="protein sequence ID" value="WAR11384.1"/>
    <property type="molecule type" value="Genomic_DNA"/>
</dbReference>
<evidence type="ECO:0000256" key="4">
    <source>
        <dbReference type="ARBA" id="ARBA00022771"/>
    </source>
</evidence>
<evidence type="ECO:0000259" key="8">
    <source>
        <dbReference type="PROSITE" id="PS50157"/>
    </source>
</evidence>
<feature type="domain" description="C2H2-type" evidence="8">
    <location>
        <begin position="545"/>
        <end position="573"/>
    </location>
</feature>
<feature type="domain" description="C2H2-type" evidence="8">
    <location>
        <begin position="431"/>
        <end position="459"/>
    </location>
</feature>
<keyword evidence="2" id="KW-0479">Metal-binding</keyword>
<reference evidence="9" key="1">
    <citation type="submission" date="2022-11" db="EMBL/GenBank/DDBJ databases">
        <title>Centuries of genome instability and evolution in soft-shell clam transmissible cancer (bioRxiv).</title>
        <authorList>
            <person name="Hart S.F.M."/>
            <person name="Yonemitsu M.A."/>
            <person name="Giersch R.M."/>
            <person name="Beal B.F."/>
            <person name="Arriagada G."/>
            <person name="Davis B.W."/>
            <person name="Ostrander E.A."/>
            <person name="Goff S.P."/>
            <person name="Metzger M.J."/>
        </authorList>
    </citation>
    <scope>NUCLEOTIDE SEQUENCE</scope>
    <source>
        <strain evidence="9">MELC-2E11</strain>
        <tissue evidence="9">Siphon/mantle</tissue>
    </source>
</reference>
<feature type="domain" description="C2H2-type" evidence="8">
    <location>
        <begin position="403"/>
        <end position="430"/>
    </location>
</feature>
<dbReference type="Gene3D" id="3.30.160.60">
    <property type="entry name" value="Classic Zinc Finger"/>
    <property type="match status" value="8"/>
</dbReference>
<dbReference type="SUPFAM" id="SSF57667">
    <property type="entry name" value="beta-beta-alpha zinc fingers"/>
    <property type="match status" value="6"/>
</dbReference>
<dbReference type="Pfam" id="PF00096">
    <property type="entry name" value="zf-C2H2"/>
    <property type="match status" value="6"/>
</dbReference>
<name>A0ABY7EQH0_MYAAR</name>
<dbReference type="InterPro" id="IPR036236">
    <property type="entry name" value="Znf_C2H2_sf"/>
</dbReference>
<sequence length="842" mass="92197">MEEDMAPGDLHVGARSVVTLVESPTMDSVPQNLNDLQSYLVNFNKEIEGNVSSEVSTPDEDISDMTVIKVGGEQLMFVEQAGGESMEAEDSKDSGLSFHDQVVSDEAPIDGLGDRIQLQELNLEQLGLQQGFSLPDGMVMLPMGDMSSFLAPQTDSRLVQIVTVNGQPTLQLVSPTSLLQQQTNTVLEGDSSQELNLLSGGTVASSGLSSPSLVSMVTSSAGGAATTLQTLQFKQDMSSPQLVALQNPDDSSESPVMALNLENLVQVGSMASSQSHQTMDTETLTQQTAAGYHSVALLPTGSGDQTGDVRYVLIVNPGAGGQGAGDKLQPPSPNPKVGVSEGRAVGMRKPGRQGQVDSLLKGQGAESLLNDGEELTCHICNYTSPQRYLLRRHMKTHLGERQHKCGLCYRAFKTLASLQNHINTHTGVRPHKCKMCESAFVTSGELVRHIRYKHTFEKPHKCTICEYASVELSKLKRHMRSHTGERPYACSHCNYASPDTYKLKRHMRIHTGEKPYTCEICSSKFTQSNSLKAHRLIHSGNKPVFQCSVCPATCGRKNDLKVHMMKLHGSNEQPLVCKKCPMEFWDRYSFKIHLKAHEGDKCYKCPECEYTASSQRQVDVHMLTVSHSSFKPFECDDCEIAYRQKQALKKHRHIYHDLINTEEIGSEDECKECEKMVRKNEYTEMNDSDNDDTTDKSQNVHTCGGFSKHLLNSLAPLTADQLIENSLLADMKEGKLGNSPKVVVVHPDGRVEEVTAKLQSLSQSKPMDDFLVSLGVTGDSHFDQVSSLPSDVSVAEVQGLMAGSHSGLTATHITSHSDVDVEADSTDSIQVVELDDTGLAHF</sequence>
<keyword evidence="3" id="KW-0677">Repeat</keyword>
<evidence type="ECO:0000313" key="10">
    <source>
        <dbReference type="Proteomes" id="UP001164746"/>
    </source>
</evidence>
<comment type="subcellular location">
    <subcellularLocation>
        <location evidence="1">Nucleus</location>
    </subcellularLocation>
</comment>
<evidence type="ECO:0000256" key="7">
    <source>
        <dbReference type="PROSITE-ProRule" id="PRU00042"/>
    </source>
</evidence>
<accession>A0ABY7EQH0</accession>
<dbReference type="Proteomes" id="UP001164746">
    <property type="component" value="Chromosome 8"/>
</dbReference>
<feature type="domain" description="C2H2-type" evidence="8">
    <location>
        <begin position="575"/>
        <end position="602"/>
    </location>
</feature>
<evidence type="ECO:0000256" key="6">
    <source>
        <dbReference type="ARBA" id="ARBA00023242"/>
    </source>
</evidence>
<keyword evidence="10" id="KW-1185">Reference proteome</keyword>
<dbReference type="SMART" id="SM00355">
    <property type="entry name" value="ZnF_C2H2"/>
    <property type="match status" value="10"/>
</dbReference>
<evidence type="ECO:0000313" key="9">
    <source>
        <dbReference type="EMBL" id="WAR11384.1"/>
    </source>
</evidence>
<keyword evidence="6" id="KW-0539">Nucleus</keyword>
<keyword evidence="5" id="KW-0862">Zinc</keyword>
<dbReference type="PANTHER" id="PTHR24377">
    <property type="entry name" value="IP01015P-RELATED"/>
    <property type="match status" value="1"/>
</dbReference>
<evidence type="ECO:0000256" key="5">
    <source>
        <dbReference type="ARBA" id="ARBA00022833"/>
    </source>
</evidence>
<proteinExistence type="predicted"/>
<dbReference type="PROSITE" id="PS00028">
    <property type="entry name" value="ZINC_FINGER_C2H2_1"/>
    <property type="match status" value="6"/>
</dbReference>
<dbReference type="InterPro" id="IPR056438">
    <property type="entry name" value="Znf-C2H2_CTCF"/>
</dbReference>
<feature type="domain" description="C2H2-type" evidence="8">
    <location>
        <begin position="516"/>
        <end position="543"/>
    </location>
</feature>
<evidence type="ECO:0000256" key="3">
    <source>
        <dbReference type="ARBA" id="ARBA00022737"/>
    </source>
</evidence>
<gene>
    <name evidence="9" type="ORF">MAR_025564</name>
</gene>
<protein>
    <submittedName>
        <fullName evidence="9">CTCF-like protein</fullName>
    </submittedName>
</protein>
<feature type="domain" description="C2H2-type" evidence="8">
    <location>
        <begin position="603"/>
        <end position="632"/>
    </location>
</feature>
<feature type="domain" description="C2H2-type" evidence="8">
    <location>
        <begin position="460"/>
        <end position="487"/>
    </location>
</feature>
<dbReference type="InterPro" id="IPR013087">
    <property type="entry name" value="Znf_C2H2_type"/>
</dbReference>
<dbReference type="Pfam" id="PF23611">
    <property type="entry name" value="zf-C2H2_16"/>
    <property type="match status" value="1"/>
</dbReference>